<evidence type="ECO:0000256" key="2">
    <source>
        <dbReference type="ARBA" id="ARBA00022723"/>
    </source>
</evidence>
<dbReference type="EMBL" id="LXSF01000006">
    <property type="protein sequence ID" value="OAM16416.1"/>
    <property type="molecule type" value="Genomic_DNA"/>
</dbReference>
<accession>A0A1A9RDQ7</accession>
<dbReference type="CDD" id="cd01878">
    <property type="entry name" value="HflX"/>
    <property type="match status" value="1"/>
</dbReference>
<feature type="binding site" evidence="7">
    <location>
        <begin position="247"/>
        <end position="251"/>
    </location>
    <ligand>
        <name>GTP</name>
        <dbReference type="ChEBI" id="CHEBI:37565"/>
    </ligand>
</feature>
<dbReference type="Proteomes" id="UP000078003">
    <property type="component" value="Unassembled WGS sequence"/>
</dbReference>
<reference evidence="11" key="1">
    <citation type="submission" date="2016-05" db="EMBL/GenBank/DDBJ databases">
        <title>Draft genome of Corynebacterium afermentans subsp. afermentans LCDC 88199T.</title>
        <authorList>
            <person name="Bernier A.-M."/>
            <person name="Bernard K."/>
        </authorList>
    </citation>
    <scope>NUCLEOTIDE SEQUENCE [LARGE SCALE GENOMIC DNA]</scope>
    <source>
        <strain evidence="11">NML01-0328</strain>
    </source>
</reference>
<dbReference type="Gene3D" id="6.10.250.2860">
    <property type="match status" value="1"/>
</dbReference>
<feature type="binding site" evidence="8">
    <location>
        <position position="249"/>
    </location>
    <ligand>
        <name>Mg(2+)</name>
        <dbReference type="ChEBI" id="CHEBI:18420"/>
    </ligand>
</feature>
<evidence type="ECO:0000256" key="8">
    <source>
        <dbReference type="PIRSR" id="PIRSR006809-2"/>
    </source>
</evidence>
<dbReference type="InterPro" id="IPR027417">
    <property type="entry name" value="P-loop_NTPase"/>
</dbReference>
<keyword evidence="2 8" id="KW-0479">Metal-binding</keyword>
<evidence type="ECO:0000256" key="5">
    <source>
        <dbReference type="ARBA" id="ARBA00023134"/>
    </source>
</evidence>
<dbReference type="FunFam" id="3.40.50.11060:FF:000001">
    <property type="entry name" value="GTPase HflX"/>
    <property type="match status" value="1"/>
</dbReference>
<evidence type="ECO:0000256" key="6">
    <source>
        <dbReference type="HAMAP-Rule" id="MF_00900"/>
    </source>
</evidence>
<feature type="binding site" evidence="7">
    <location>
        <begin position="269"/>
        <end position="272"/>
    </location>
    <ligand>
        <name>GTP</name>
        <dbReference type="ChEBI" id="CHEBI:37565"/>
    </ligand>
</feature>
<dbReference type="InterPro" id="IPR025121">
    <property type="entry name" value="GTPase_HflX_N"/>
</dbReference>
<dbReference type="GO" id="GO:0046872">
    <property type="term" value="F:metal ion binding"/>
    <property type="evidence" value="ECO:0007669"/>
    <property type="project" value="UniProtKB-KW"/>
</dbReference>
<dbReference type="GO" id="GO:0005525">
    <property type="term" value="F:GTP binding"/>
    <property type="evidence" value="ECO:0007669"/>
    <property type="project" value="UniProtKB-UniRule"/>
</dbReference>
<gene>
    <name evidence="6" type="primary">hflX</name>
    <name evidence="10" type="ORF">A7P85_06705</name>
</gene>
<comment type="similarity">
    <text evidence="6">Belongs to the TRAFAC class OBG-HflX-like GTPase superfamily. HflX GTPase family.</text>
</comment>
<dbReference type="PANTHER" id="PTHR10229">
    <property type="entry name" value="GTP-BINDING PROTEIN HFLX"/>
    <property type="match status" value="1"/>
</dbReference>
<dbReference type="PANTHER" id="PTHR10229:SF0">
    <property type="entry name" value="GTP-BINDING PROTEIN 6-RELATED"/>
    <property type="match status" value="1"/>
</dbReference>
<feature type="binding site" evidence="7">
    <location>
        <begin position="222"/>
        <end position="229"/>
    </location>
    <ligand>
        <name>GTP</name>
        <dbReference type="ChEBI" id="CHEBI:37565"/>
    </ligand>
</feature>
<feature type="binding site" evidence="7">
    <location>
        <begin position="335"/>
        <end position="338"/>
    </location>
    <ligand>
        <name>GTP</name>
        <dbReference type="ChEBI" id="CHEBI:37565"/>
    </ligand>
</feature>
<sequence length="394" mass="43493">MPRRPPFQPDKSLSRPERVLLVGVMLADSFSGSNEQRARAFQNVLDEAAELVRAGGGELVHVSTARRDRPSGALFVGSGKAEELAAEVQAHNIELAVFNHELTPTQERNLEEKLQCRVLDRVGLILAIFAQRAQSQEGRLQVELAQLTHLSGRLVRGYGHLQSQKGGIGLKGPGETQLETDRRLIAQKITTLKKRLADVRRQRATRRKARQQGSLPTFALVGYTNTGKSSLFNRLTKADVLAKDQLFATLDTTARRLYLDREHSIILTDTVGFVRDLPHRLVAAFSATLEETAQADVLLHVADVSQPDYEQRMEDVNRVLAEIGAADVPQLLLYNKIDLLPAEQQQPGILRSKSGQIAAVRLSVTQSLGLKDFRQALIEWADTHSKASGGKEAS</sequence>
<evidence type="ECO:0000313" key="10">
    <source>
        <dbReference type="EMBL" id="OAM16416.1"/>
    </source>
</evidence>
<dbReference type="InterPro" id="IPR006073">
    <property type="entry name" value="GTP-bd"/>
</dbReference>
<dbReference type="HAMAP" id="MF_00900">
    <property type="entry name" value="GTPase_HflX"/>
    <property type="match status" value="1"/>
</dbReference>
<dbReference type="PRINTS" id="PR00326">
    <property type="entry name" value="GTP1OBG"/>
</dbReference>
<dbReference type="AlphaFoldDB" id="A0A1A9RDQ7"/>
<dbReference type="InterPro" id="IPR032305">
    <property type="entry name" value="GTP-bd_M"/>
</dbReference>
<proteinExistence type="inferred from homology"/>
<comment type="subunit">
    <text evidence="6">Monomer. Associates with the 50S ribosomal subunit.</text>
</comment>
<keyword evidence="4 8" id="KW-0460">Magnesium</keyword>
<keyword evidence="1 6" id="KW-0963">Cytoplasm</keyword>
<organism evidence="10 11">
    <name type="scientific">Eikenella corrodens</name>
    <dbReference type="NCBI Taxonomy" id="539"/>
    <lineage>
        <taxon>Bacteria</taxon>
        <taxon>Pseudomonadati</taxon>
        <taxon>Pseudomonadota</taxon>
        <taxon>Betaproteobacteria</taxon>
        <taxon>Neisseriales</taxon>
        <taxon>Neisseriaceae</taxon>
        <taxon>Eikenella</taxon>
    </lineage>
</organism>
<evidence type="ECO:0000256" key="1">
    <source>
        <dbReference type="ARBA" id="ARBA00022490"/>
    </source>
</evidence>
<dbReference type="InterPro" id="IPR030394">
    <property type="entry name" value="G_HFLX_dom"/>
</dbReference>
<name>A0A1A9RDQ7_EIKCO</name>
<dbReference type="Gene3D" id="3.40.50.11060">
    <property type="entry name" value="GTPase HflX, N-terminal domain"/>
    <property type="match status" value="1"/>
</dbReference>
<comment type="subcellular location">
    <subcellularLocation>
        <location evidence="6">Cytoplasm</location>
    </subcellularLocation>
    <text evidence="6">May associate with membranes.</text>
</comment>
<evidence type="ECO:0000313" key="11">
    <source>
        <dbReference type="Proteomes" id="UP000078003"/>
    </source>
</evidence>
<comment type="caution">
    <text evidence="10">The sequence shown here is derived from an EMBL/GenBank/DDBJ whole genome shotgun (WGS) entry which is preliminary data.</text>
</comment>
<feature type="binding site" evidence="7">
    <location>
        <begin position="363"/>
        <end position="365"/>
    </location>
    <ligand>
        <name>GTP</name>
        <dbReference type="ChEBI" id="CHEBI:37565"/>
    </ligand>
</feature>
<dbReference type="NCBIfam" id="TIGR03156">
    <property type="entry name" value="GTP_HflX"/>
    <property type="match status" value="1"/>
</dbReference>
<dbReference type="InterPro" id="IPR016496">
    <property type="entry name" value="GTPase_HflX"/>
</dbReference>
<evidence type="ECO:0000259" key="9">
    <source>
        <dbReference type="PROSITE" id="PS51705"/>
    </source>
</evidence>
<dbReference type="PROSITE" id="PS51705">
    <property type="entry name" value="G_HFLX"/>
    <property type="match status" value="1"/>
</dbReference>
<feature type="domain" description="Hflx-type G" evidence="9">
    <location>
        <begin position="216"/>
        <end position="385"/>
    </location>
</feature>
<keyword evidence="3 6" id="KW-0547">Nucleotide-binding</keyword>
<dbReference type="SUPFAM" id="SSF52540">
    <property type="entry name" value="P-loop containing nucleoside triphosphate hydrolases"/>
    <property type="match status" value="1"/>
</dbReference>
<feature type="binding site" evidence="8">
    <location>
        <position position="229"/>
    </location>
    <ligand>
        <name>Mg(2+)</name>
        <dbReference type="ChEBI" id="CHEBI:18420"/>
    </ligand>
</feature>
<dbReference type="GO" id="GO:0003924">
    <property type="term" value="F:GTPase activity"/>
    <property type="evidence" value="ECO:0007669"/>
    <property type="project" value="UniProtKB-UniRule"/>
</dbReference>
<dbReference type="Pfam" id="PF16360">
    <property type="entry name" value="GTP-bdg_M"/>
    <property type="match status" value="1"/>
</dbReference>
<comment type="cofactor">
    <cofactor evidence="8">
        <name>Mg(2+)</name>
        <dbReference type="ChEBI" id="CHEBI:18420"/>
    </cofactor>
</comment>
<protein>
    <recommendedName>
        <fullName evidence="6">GTPase HflX</fullName>
    </recommendedName>
    <alternativeName>
        <fullName evidence="6">GTP-binding protein HflX</fullName>
    </alternativeName>
</protein>
<evidence type="ECO:0000256" key="4">
    <source>
        <dbReference type="ARBA" id="ARBA00022842"/>
    </source>
</evidence>
<evidence type="ECO:0000256" key="7">
    <source>
        <dbReference type="PIRSR" id="PIRSR006809-1"/>
    </source>
</evidence>
<dbReference type="Pfam" id="PF13167">
    <property type="entry name" value="GTP-bdg_N"/>
    <property type="match status" value="1"/>
</dbReference>
<evidence type="ECO:0000256" key="3">
    <source>
        <dbReference type="ARBA" id="ARBA00022741"/>
    </source>
</evidence>
<dbReference type="Gene3D" id="3.40.50.300">
    <property type="entry name" value="P-loop containing nucleotide triphosphate hydrolases"/>
    <property type="match status" value="1"/>
</dbReference>
<dbReference type="RefSeq" id="WP_064084633.1">
    <property type="nucleotide sequence ID" value="NZ_LXSF01000006.1"/>
</dbReference>
<dbReference type="InterPro" id="IPR042108">
    <property type="entry name" value="GTPase_HflX_N_sf"/>
</dbReference>
<dbReference type="Pfam" id="PF01926">
    <property type="entry name" value="MMR_HSR1"/>
    <property type="match status" value="1"/>
</dbReference>
<dbReference type="GO" id="GO:0005737">
    <property type="term" value="C:cytoplasm"/>
    <property type="evidence" value="ECO:0007669"/>
    <property type="project" value="UniProtKB-SubCell"/>
</dbReference>
<comment type="function">
    <text evidence="6">GTPase that associates with the 50S ribosomal subunit and may have a role during protein synthesis or ribosome biogenesis.</text>
</comment>
<keyword evidence="5 6" id="KW-0342">GTP-binding</keyword>
<dbReference type="GO" id="GO:0043022">
    <property type="term" value="F:ribosome binding"/>
    <property type="evidence" value="ECO:0007669"/>
    <property type="project" value="TreeGrafter"/>
</dbReference>
<dbReference type="PIRSF" id="PIRSF006809">
    <property type="entry name" value="GTP-binding_hflX_prd"/>
    <property type="match status" value="1"/>
</dbReference>